<keyword evidence="2" id="KW-0732">Signal</keyword>
<evidence type="ECO:0000256" key="2">
    <source>
        <dbReference type="SAM" id="SignalP"/>
    </source>
</evidence>
<reference evidence="3 4" key="1">
    <citation type="submission" date="2020-02" db="EMBL/GenBank/DDBJ databases">
        <title>Identification and distribution of gene clusters putatively required for synthesis of sphingolipid metabolism inhibitors in phylogenetically diverse species of the filamentous fungus Fusarium.</title>
        <authorList>
            <person name="Kim H.-S."/>
            <person name="Busman M."/>
            <person name="Brown D.W."/>
            <person name="Divon H."/>
            <person name="Uhlig S."/>
            <person name="Proctor R.H."/>
        </authorList>
    </citation>
    <scope>NUCLEOTIDE SEQUENCE [LARGE SCALE GENOMIC DNA]</scope>
    <source>
        <strain evidence="3 4">NRRL 2903</strain>
    </source>
</reference>
<dbReference type="EMBL" id="JAAMOD010000248">
    <property type="protein sequence ID" value="KAF5233798.1"/>
    <property type="molecule type" value="Genomic_DNA"/>
</dbReference>
<evidence type="ECO:0000313" key="3">
    <source>
        <dbReference type="EMBL" id="KAF5233798.1"/>
    </source>
</evidence>
<name>A0AAN6BYE9_FUSAU</name>
<feature type="compositionally biased region" description="Low complexity" evidence="1">
    <location>
        <begin position="60"/>
        <end position="75"/>
    </location>
</feature>
<feature type="signal peptide" evidence="2">
    <location>
        <begin position="1"/>
        <end position="31"/>
    </location>
</feature>
<gene>
    <name evidence="3" type="ORF">FAUST_7930</name>
</gene>
<proteinExistence type="predicted"/>
<dbReference type="Proteomes" id="UP000537989">
    <property type="component" value="Unassembled WGS sequence"/>
</dbReference>
<feature type="chain" id="PRO_5042827526" evidence="2">
    <location>
        <begin position="32"/>
        <end position="106"/>
    </location>
</feature>
<organism evidence="3 4">
    <name type="scientific">Fusarium austroamericanum</name>
    <dbReference type="NCBI Taxonomy" id="282268"/>
    <lineage>
        <taxon>Eukaryota</taxon>
        <taxon>Fungi</taxon>
        <taxon>Dikarya</taxon>
        <taxon>Ascomycota</taxon>
        <taxon>Pezizomycotina</taxon>
        <taxon>Sordariomycetes</taxon>
        <taxon>Hypocreomycetidae</taxon>
        <taxon>Hypocreales</taxon>
        <taxon>Nectriaceae</taxon>
        <taxon>Fusarium</taxon>
    </lineage>
</organism>
<feature type="region of interest" description="Disordered" evidence="1">
    <location>
        <begin position="44"/>
        <end position="79"/>
    </location>
</feature>
<comment type="caution">
    <text evidence="3">The sequence shown here is derived from an EMBL/GenBank/DDBJ whole genome shotgun (WGS) entry which is preliminary data.</text>
</comment>
<dbReference type="AlphaFoldDB" id="A0AAN6BYE9"/>
<evidence type="ECO:0000313" key="4">
    <source>
        <dbReference type="Proteomes" id="UP000537989"/>
    </source>
</evidence>
<keyword evidence="4" id="KW-1185">Reference proteome</keyword>
<evidence type="ECO:0000256" key="1">
    <source>
        <dbReference type="SAM" id="MobiDB-lite"/>
    </source>
</evidence>
<sequence>MPSKKPNIGNLLALLDMFLALQLDILPGGMATIAELDFAEKDSPIKGEDVKPGPWPGLTSSSSVEASPASVAGAPSSPPIRRRLLGRLGHEYDVPWSPLWFLGFLS</sequence>
<protein>
    <submittedName>
        <fullName evidence="3">Uncharacterized protein</fullName>
    </submittedName>
</protein>
<accession>A0AAN6BYE9</accession>